<reference evidence="3 4" key="1">
    <citation type="submission" date="2016-08" db="EMBL/GenBank/DDBJ databases">
        <authorList>
            <person name="Seilhamer J.J."/>
        </authorList>
    </citation>
    <scope>NUCLEOTIDE SEQUENCE [LARGE SCALE GENOMIC DNA]</scope>
    <source>
        <strain evidence="3 4">HBR26</strain>
    </source>
</reference>
<evidence type="ECO:0000313" key="4">
    <source>
        <dbReference type="Proteomes" id="UP000198723"/>
    </source>
</evidence>
<protein>
    <recommendedName>
        <fullName evidence="5">SyrB-like regulator</fullName>
    </recommendedName>
</protein>
<feature type="compositionally biased region" description="Basic and acidic residues" evidence="2">
    <location>
        <begin position="69"/>
        <end position="80"/>
    </location>
</feature>
<evidence type="ECO:0000256" key="1">
    <source>
        <dbReference type="SAM" id="Coils"/>
    </source>
</evidence>
<feature type="coiled-coil region" evidence="1">
    <location>
        <begin position="104"/>
        <end position="134"/>
    </location>
</feature>
<sequence length="143" mass="15475">MAEENNTGHVAGVAETDAPIKTDVKKQRAPRRPRQAAEPAAAATEAVTEPSPAAGATKAVGRGRGRKPKSLEAKASDRKSTIKGSGRRKIGKPAEQTAKVPAPVIDELEDLIQLEEENKRLRKLLAEKLRQENTDLRKRLGLD</sequence>
<dbReference type="EMBL" id="FMAJ01000005">
    <property type="protein sequence ID" value="SCB58548.1"/>
    <property type="molecule type" value="Genomic_DNA"/>
</dbReference>
<gene>
    <name evidence="3" type="ORF">GA0061105_10515</name>
</gene>
<dbReference type="RefSeq" id="WP_064692949.1">
    <property type="nucleotide sequence ID" value="NZ_FMAJ01000005.1"/>
</dbReference>
<evidence type="ECO:0000313" key="3">
    <source>
        <dbReference type="EMBL" id="SCB58548.1"/>
    </source>
</evidence>
<feature type="region of interest" description="Disordered" evidence="2">
    <location>
        <begin position="1"/>
        <end position="101"/>
    </location>
</feature>
<feature type="compositionally biased region" description="Low complexity" evidence="2">
    <location>
        <begin position="36"/>
        <end position="54"/>
    </location>
</feature>
<proteinExistence type="predicted"/>
<evidence type="ECO:0008006" key="5">
    <source>
        <dbReference type="Google" id="ProtNLM"/>
    </source>
</evidence>
<evidence type="ECO:0000256" key="2">
    <source>
        <dbReference type="SAM" id="MobiDB-lite"/>
    </source>
</evidence>
<organism evidence="3 4">
    <name type="scientific">Rhizobium aethiopicum</name>
    <dbReference type="NCBI Taxonomy" id="1138170"/>
    <lineage>
        <taxon>Bacteria</taxon>
        <taxon>Pseudomonadati</taxon>
        <taxon>Pseudomonadota</taxon>
        <taxon>Alphaproteobacteria</taxon>
        <taxon>Hyphomicrobiales</taxon>
        <taxon>Rhizobiaceae</taxon>
        <taxon>Rhizobium/Agrobacterium group</taxon>
        <taxon>Rhizobium</taxon>
    </lineage>
</organism>
<name>A0A1C3Y252_9HYPH</name>
<dbReference type="STRING" id="1138170.GA0061105_10515"/>
<dbReference type="AlphaFoldDB" id="A0A1C3Y252"/>
<keyword evidence="1" id="KW-0175">Coiled coil</keyword>
<dbReference type="Proteomes" id="UP000198723">
    <property type="component" value="Unassembled WGS sequence"/>
</dbReference>
<accession>A0A1C3Y252</accession>